<organism evidence="2">
    <name type="scientific">uncultured Acetobacteraceae bacterium</name>
    <dbReference type="NCBI Taxonomy" id="169975"/>
    <lineage>
        <taxon>Bacteria</taxon>
        <taxon>Pseudomonadati</taxon>
        <taxon>Pseudomonadota</taxon>
        <taxon>Alphaproteobacteria</taxon>
        <taxon>Acetobacterales</taxon>
        <taxon>Acetobacteraceae</taxon>
        <taxon>environmental samples</taxon>
    </lineage>
</organism>
<feature type="compositionally biased region" description="Low complexity" evidence="1">
    <location>
        <begin position="269"/>
        <end position="279"/>
    </location>
</feature>
<feature type="region of interest" description="Disordered" evidence="1">
    <location>
        <begin position="260"/>
        <end position="279"/>
    </location>
</feature>
<proteinExistence type="predicted"/>
<accession>A0A6J4J0L0</accession>
<feature type="compositionally biased region" description="Gly residues" evidence="1">
    <location>
        <begin position="126"/>
        <end position="139"/>
    </location>
</feature>
<feature type="non-terminal residue" evidence="2">
    <location>
        <position position="279"/>
    </location>
</feature>
<evidence type="ECO:0000256" key="1">
    <source>
        <dbReference type="SAM" id="MobiDB-lite"/>
    </source>
</evidence>
<reference evidence="2" key="1">
    <citation type="submission" date="2020-02" db="EMBL/GenBank/DDBJ databases">
        <authorList>
            <person name="Meier V. D."/>
        </authorList>
    </citation>
    <scope>NUCLEOTIDE SEQUENCE</scope>
    <source>
        <strain evidence="2">AVDCRST_MAG08</strain>
    </source>
</reference>
<gene>
    <name evidence="2" type="ORF">AVDCRST_MAG08-3006</name>
</gene>
<sequence length="279" mass="27222">GRLRGAGAVGLPRAADALRAAGGAAVAADGAGPRRGRVVRLGGGGGAGAAPCAAAGPARLGARAGGDRRLPCAVFRGPGLGAGGGSEPAELLLAAAHRGVLGPPRRVAARRATPARRGGRRRGRGAAAGGRRGVPGRGLGRLRLRAGRRVGLGAVFCAGRAARRGAERGRGGLLPRFRRAGLARALGAGAAGRFGGAALGGGGAAGPRADGRGLFPVGPRHEARRPAAARHPGLRGAGRFHLAAGRRGGRRVVGADAVRGGAGERRRPAGGACRAAGRL</sequence>
<protein>
    <submittedName>
        <fullName evidence="2">Permease of the drug/metabolite transporter (DMT) superfamily</fullName>
    </submittedName>
</protein>
<name>A0A6J4J0L0_9PROT</name>
<feature type="region of interest" description="Disordered" evidence="1">
    <location>
        <begin position="106"/>
        <end position="139"/>
    </location>
</feature>
<evidence type="ECO:0000313" key="2">
    <source>
        <dbReference type="EMBL" id="CAA9267164.1"/>
    </source>
</evidence>
<dbReference type="EMBL" id="CADCTG010000221">
    <property type="protein sequence ID" value="CAA9267164.1"/>
    <property type="molecule type" value="Genomic_DNA"/>
</dbReference>
<feature type="compositionally biased region" description="Basic residues" evidence="1">
    <location>
        <begin position="107"/>
        <end position="124"/>
    </location>
</feature>
<dbReference type="AlphaFoldDB" id="A0A6J4J0L0"/>
<feature type="non-terminal residue" evidence="2">
    <location>
        <position position="1"/>
    </location>
</feature>